<dbReference type="InterPro" id="IPR036812">
    <property type="entry name" value="NAD(P)_OxRdtase_dom_sf"/>
</dbReference>
<evidence type="ECO:0000259" key="3">
    <source>
        <dbReference type="Pfam" id="PF00248"/>
    </source>
</evidence>
<accession>A0A5C6X4I5</accession>
<name>A0A5C6X4I5_9DELT</name>
<feature type="region of interest" description="Disordered" evidence="2">
    <location>
        <begin position="318"/>
        <end position="341"/>
    </location>
</feature>
<evidence type="ECO:0000313" key="4">
    <source>
        <dbReference type="EMBL" id="TXD36037.1"/>
    </source>
</evidence>
<gene>
    <name evidence="4" type="ORF">FRC96_10550</name>
</gene>
<feature type="domain" description="NADP-dependent oxidoreductase" evidence="3">
    <location>
        <begin position="21"/>
        <end position="316"/>
    </location>
</feature>
<dbReference type="PANTHER" id="PTHR43364:SF4">
    <property type="entry name" value="NAD(P)-LINKED OXIDOREDUCTASE SUPERFAMILY PROTEIN"/>
    <property type="match status" value="1"/>
</dbReference>
<reference evidence="4 5" key="1">
    <citation type="submission" date="2019-08" db="EMBL/GenBank/DDBJ databases">
        <title>Bradymonadales sp. TMQ2.</title>
        <authorList>
            <person name="Liang Q."/>
        </authorList>
    </citation>
    <scope>NUCLEOTIDE SEQUENCE [LARGE SCALE GENOMIC DNA]</scope>
    <source>
        <strain evidence="4 5">TMQ2</strain>
    </source>
</reference>
<dbReference type="RefSeq" id="WP_146974459.1">
    <property type="nucleotide sequence ID" value="NZ_VOSL01000047.1"/>
</dbReference>
<dbReference type="GO" id="GO:0005829">
    <property type="term" value="C:cytosol"/>
    <property type="evidence" value="ECO:0007669"/>
    <property type="project" value="TreeGrafter"/>
</dbReference>
<organism evidence="4 5">
    <name type="scientific">Lujinxingia vulgaris</name>
    <dbReference type="NCBI Taxonomy" id="2600176"/>
    <lineage>
        <taxon>Bacteria</taxon>
        <taxon>Deltaproteobacteria</taxon>
        <taxon>Bradymonadales</taxon>
        <taxon>Lujinxingiaceae</taxon>
        <taxon>Lujinxingia</taxon>
    </lineage>
</organism>
<sequence>MSPPLNIPHRRLGKTGLTVSRICLGTMMFADRTDLNEARNIADLCLERGVFFWDTADMYSRGGSETMVGQLMAGRRDQIVLATKACRPMSELPNDRGLSARHLIKACEDSLRRLNTDYIDIFYLHFTDPHTRPEETLRALEDLTRSGKIRYSGVSNHQAWEIADRIGIARAHGWQPVDVVQPLYNILNRDIERELIPMAQNYGMGVVTYSSLARGVLTGKYRWDAPAPEGSRLARGDVRMRQAEWREDSLHVVDKLRPLADARNIPLSQLATAWTLANPLVDSVIIGPRTLAQAEDALQSAGLTWDDELEDAIDALAPPGTHAGRHIPDQDVFPLRGRPRT</sequence>
<dbReference type="FunFam" id="3.20.20.100:FF:000004">
    <property type="entry name" value="Oxidoreductase, aldo/keto reductase"/>
    <property type="match status" value="1"/>
</dbReference>
<evidence type="ECO:0000313" key="5">
    <source>
        <dbReference type="Proteomes" id="UP000321046"/>
    </source>
</evidence>
<dbReference type="EMBL" id="VOSL01000047">
    <property type="protein sequence ID" value="TXD36037.1"/>
    <property type="molecule type" value="Genomic_DNA"/>
</dbReference>
<dbReference type="AlphaFoldDB" id="A0A5C6X4I5"/>
<dbReference type="SUPFAM" id="SSF51430">
    <property type="entry name" value="NAD(P)-linked oxidoreductase"/>
    <property type="match status" value="1"/>
</dbReference>
<dbReference type="OrthoDB" id="5523216at2"/>
<dbReference type="Gene3D" id="3.20.20.100">
    <property type="entry name" value="NADP-dependent oxidoreductase domain"/>
    <property type="match status" value="1"/>
</dbReference>
<protein>
    <submittedName>
        <fullName evidence="4">Aldo/keto reductase</fullName>
    </submittedName>
</protein>
<proteinExistence type="predicted"/>
<comment type="caution">
    <text evidence="4">The sequence shown here is derived from an EMBL/GenBank/DDBJ whole genome shotgun (WGS) entry which is preliminary data.</text>
</comment>
<dbReference type="InterPro" id="IPR050523">
    <property type="entry name" value="AKR_Detox_Biosynth"/>
</dbReference>
<evidence type="ECO:0000256" key="1">
    <source>
        <dbReference type="ARBA" id="ARBA00023002"/>
    </source>
</evidence>
<dbReference type="InterPro" id="IPR023210">
    <property type="entry name" value="NADP_OxRdtase_dom"/>
</dbReference>
<dbReference type="Pfam" id="PF00248">
    <property type="entry name" value="Aldo_ket_red"/>
    <property type="match status" value="1"/>
</dbReference>
<dbReference type="PRINTS" id="PR00069">
    <property type="entry name" value="ALDKETRDTASE"/>
</dbReference>
<dbReference type="Proteomes" id="UP000321046">
    <property type="component" value="Unassembled WGS sequence"/>
</dbReference>
<keyword evidence="1" id="KW-0560">Oxidoreductase</keyword>
<dbReference type="InterPro" id="IPR020471">
    <property type="entry name" value="AKR"/>
</dbReference>
<evidence type="ECO:0000256" key="2">
    <source>
        <dbReference type="SAM" id="MobiDB-lite"/>
    </source>
</evidence>
<dbReference type="GO" id="GO:0016491">
    <property type="term" value="F:oxidoreductase activity"/>
    <property type="evidence" value="ECO:0007669"/>
    <property type="project" value="UniProtKB-KW"/>
</dbReference>
<dbReference type="PANTHER" id="PTHR43364">
    <property type="entry name" value="NADH-SPECIFIC METHYLGLYOXAL REDUCTASE-RELATED"/>
    <property type="match status" value="1"/>
</dbReference>